<accession>A0A1H1R3E2</accession>
<evidence type="ECO:0000313" key="2">
    <source>
        <dbReference type="Proteomes" id="UP000198963"/>
    </source>
</evidence>
<organism evidence="1 2">
    <name type="scientific">Winogradskyella sediminis</name>
    <dbReference type="NCBI Taxonomy" id="1382466"/>
    <lineage>
        <taxon>Bacteria</taxon>
        <taxon>Pseudomonadati</taxon>
        <taxon>Bacteroidota</taxon>
        <taxon>Flavobacteriia</taxon>
        <taxon>Flavobacteriales</taxon>
        <taxon>Flavobacteriaceae</taxon>
        <taxon>Winogradskyella</taxon>
    </lineage>
</organism>
<proteinExistence type="predicted"/>
<gene>
    <name evidence="1" type="ORF">SAMN04489797_1303</name>
</gene>
<name>A0A1H1R3E2_9FLAO</name>
<evidence type="ECO:0008006" key="3">
    <source>
        <dbReference type="Google" id="ProtNLM"/>
    </source>
</evidence>
<dbReference type="AlphaFoldDB" id="A0A1H1R3E2"/>
<dbReference type="EMBL" id="LT629774">
    <property type="protein sequence ID" value="SDS30136.1"/>
    <property type="molecule type" value="Genomic_DNA"/>
</dbReference>
<dbReference type="Proteomes" id="UP000198963">
    <property type="component" value="Chromosome I"/>
</dbReference>
<protein>
    <recommendedName>
        <fullName evidence="3">ATP-dependent exonuclease</fullName>
    </recommendedName>
</protein>
<dbReference type="STRING" id="1249933.SAMN04489797_1303"/>
<dbReference type="Pfam" id="PF11306">
    <property type="entry name" value="DUF3108"/>
    <property type="match status" value="1"/>
</dbReference>
<reference evidence="1 2" key="1">
    <citation type="submission" date="2016-10" db="EMBL/GenBank/DDBJ databases">
        <authorList>
            <person name="Varghese N."/>
            <person name="Submissions S."/>
        </authorList>
    </citation>
    <scope>NUCLEOTIDE SEQUENCE [LARGE SCALE GENOMIC DNA]</scope>
    <source>
        <strain evidence="1 2">RHA_55</strain>
    </source>
</reference>
<dbReference type="InterPro" id="IPR021457">
    <property type="entry name" value="DUF3108"/>
</dbReference>
<keyword evidence="2" id="KW-1185">Reference proteome</keyword>
<evidence type="ECO:0000313" key="1">
    <source>
        <dbReference type="EMBL" id="SDS30136.1"/>
    </source>
</evidence>
<sequence length="274" mass="32043">MRYIIYIYKLEIMKHLFTIILFFVGFQTSSVDQESAFQDGEWFKFEMSYSGFLKAGNATLSVNEKKLEGKPVYHVVGKGWTTGAIKWFFKVKDRYESYFDKETGAPYKFIRKINEGGHTKDVEIKFDHQNKIAEVHNKKHKETKKITTEKDVQDMVSMYYYLRNNIDAESLNVGDEIKTNMFFDEENYGFKLKYLGKETIKVDVNGTKLKVKTLKFRPYVMAGRVFKEEESLTLWVSADKNKIPLKIKADLAVGSLRADLIEFKGLKHSFKIEF</sequence>